<protein>
    <submittedName>
        <fullName evidence="2">DNA primase, phage-associated</fullName>
        <ecNumber evidence="2">2.7.7.-</ecNumber>
    </submittedName>
</protein>
<reference evidence="2" key="1">
    <citation type="submission" date="2019-04" db="EMBL/GenBank/DDBJ databases">
        <authorList>
            <person name="Brambilla D."/>
        </authorList>
    </citation>
    <scope>NUCLEOTIDE SEQUENCE</scope>
    <source>
        <strain evidence="2">BAL1</strain>
    </source>
</reference>
<evidence type="ECO:0000313" key="2">
    <source>
        <dbReference type="EMBL" id="VHN99946.1"/>
    </source>
</evidence>
<sequence>MSKEQPQPAVTAVADVTPNKNSHLAAVPSTAAAKKGVTLPTEDQRPCYRCYPETFNVNGKRFDAGLYFHDSTDDGRSKRSCDHWLCAPLEVIAMASDTGHSYSKLLHFVDAEDQQREFLLPMQMLKGQAEDLKGAFLDMGLSLELKRFHLLRDFINKAKPKRRIKLAQKTGWADEHSFLLPNVVIGTADYVLANNPFGGADYGIAGTMQDWQQHVAAYAQANVWLVVAIGSALAGPLLSKLELSNGGFHVYGDSSIGKSTISRVACSVWGAPDKFIKTWRATANGQEGVAASRNDTLLVLDEIGESDPSEVGKIIYQLGNGQGKIRADKTGGARPVQTWRLMLLSNGEHPIEAVLQQARQQLKAGQQVRLTSISALRQHGCFDTLHAFTKGAELADHLNQACNQHYGHVGTAFVRRLVQQNTSELKKEFAGFLQQFDAGHGQGSRIAKRFAVIAFAAELANRWQLLPWPQQHALTLCLQLYAEWQASQPQCSHEDQTIISDFVDYITRYSDTRFSALIDENHRANPRSGYFEFINSKCVYYVTSTGLKDMFPSMDSKRVVKALFQAGMYYQTGPKERAMVKRIHGKPTKVHALCLPENGE</sequence>
<evidence type="ECO:0000259" key="1">
    <source>
        <dbReference type="Pfam" id="PF06048"/>
    </source>
</evidence>
<dbReference type="AlphaFoldDB" id="A0A486XGQ8"/>
<accession>A0A486XGQ8</accession>
<feature type="domain" description="DUF927" evidence="1">
    <location>
        <begin position="63"/>
        <end position="336"/>
    </location>
</feature>
<dbReference type="GO" id="GO:0016779">
    <property type="term" value="F:nucleotidyltransferase activity"/>
    <property type="evidence" value="ECO:0007669"/>
    <property type="project" value="UniProtKB-KW"/>
</dbReference>
<gene>
    <name evidence="2" type="ORF">BAL341_052</name>
</gene>
<dbReference type="EC" id="2.7.7.-" evidence="2"/>
<dbReference type="Pfam" id="PF06048">
    <property type="entry name" value="DUF927"/>
    <property type="match status" value="1"/>
</dbReference>
<dbReference type="EMBL" id="CAAJGR010000101">
    <property type="protein sequence ID" value="VHN99946.1"/>
    <property type="molecule type" value="Genomic_DNA"/>
</dbReference>
<keyword evidence="2" id="KW-0808">Transferase</keyword>
<proteinExistence type="predicted"/>
<organism evidence="2">
    <name type="scientific">Rheinheimera sp. BAL341</name>
    <dbReference type="NCBI Taxonomy" id="1708203"/>
    <lineage>
        <taxon>Bacteria</taxon>
        <taxon>Pseudomonadati</taxon>
        <taxon>Pseudomonadota</taxon>
        <taxon>Gammaproteobacteria</taxon>
        <taxon>Chromatiales</taxon>
        <taxon>Chromatiaceae</taxon>
        <taxon>Rheinheimera</taxon>
    </lineage>
</organism>
<keyword evidence="2" id="KW-0548">Nucleotidyltransferase</keyword>
<dbReference type="InterPro" id="IPR009270">
    <property type="entry name" value="DUF927"/>
</dbReference>
<name>A0A486XGQ8_9GAMM</name>